<dbReference type="InterPro" id="IPR046896">
    <property type="entry name" value="Cup1-like_N"/>
</dbReference>
<feature type="domain" description="LYR motif-containing protein Cup1-like N-terminal" evidence="2">
    <location>
        <begin position="15"/>
        <end position="118"/>
    </location>
</feature>
<feature type="region of interest" description="Disordered" evidence="1">
    <location>
        <begin position="358"/>
        <end position="379"/>
    </location>
</feature>
<evidence type="ECO:0000259" key="2">
    <source>
        <dbReference type="Pfam" id="PF20263"/>
    </source>
</evidence>
<dbReference type="AlphaFoldDB" id="A0A319DGB6"/>
<organism evidence="3 4">
    <name type="scientific">Aspergillus ellipticus CBS 707.79</name>
    <dbReference type="NCBI Taxonomy" id="1448320"/>
    <lineage>
        <taxon>Eukaryota</taxon>
        <taxon>Fungi</taxon>
        <taxon>Dikarya</taxon>
        <taxon>Ascomycota</taxon>
        <taxon>Pezizomycotina</taxon>
        <taxon>Eurotiomycetes</taxon>
        <taxon>Eurotiomycetidae</taxon>
        <taxon>Eurotiales</taxon>
        <taxon>Aspergillaceae</taxon>
        <taxon>Aspergillus</taxon>
        <taxon>Aspergillus subgen. Circumdati</taxon>
    </lineage>
</organism>
<evidence type="ECO:0000313" key="3">
    <source>
        <dbReference type="EMBL" id="PYH93307.1"/>
    </source>
</evidence>
<keyword evidence="4" id="KW-1185">Reference proteome</keyword>
<feature type="compositionally biased region" description="Basic residues" evidence="1">
    <location>
        <begin position="45"/>
        <end position="59"/>
    </location>
</feature>
<evidence type="ECO:0000313" key="4">
    <source>
        <dbReference type="Proteomes" id="UP000247810"/>
    </source>
</evidence>
<dbReference type="OrthoDB" id="5521299at2759"/>
<proteinExistence type="predicted"/>
<dbReference type="Pfam" id="PF20263">
    <property type="entry name" value="LYRM2-like"/>
    <property type="match status" value="1"/>
</dbReference>
<gene>
    <name evidence="3" type="ORF">BO71DRAFT_420144</name>
</gene>
<feature type="region of interest" description="Disordered" evidence="1">
    <location>
        <begin position="45"/>
        <end position="67"/>
    </location>
</feature>
<reference evidence="3 4" key="1">
    <citation type="submission" date="2018-02" db="EMBL/GenBank/DDBJ databases">
        <title>The genomes of Aspergillus section Nigri reveals drivers in fungal speciation.</title>
        <authorList>
            <consortium name="DOE Joint Genome Institute"/>
            <person name="Vesth T.C."/>
            <person name="Nybo J."/>
            <person name="Theobald S."/>
            <person name="Brandl J."/>
            <person name="Frisvad J.C."/>
            <person name="Nielsen K.F."/>
            <person name="Lyhne E.K."/>
            <person name="Kogle M.E."/>
            <person name="Kuo A."/>
            <person name="Riley R."/>
            <person name="Clum A."/>
            <person name="Nolan M."/>
            <person name="Lipzen A."/>
            <person name="Salamov A."/>
            <person name="Henrissat B."/>
            <person name="Wiebenga A."/>
            <person name="De vries R.P."/>
            <person name="Grigoriev I.V."/>
            <person name="Mortensen U.H."/>
            <person name="Andersen M.R."/>
            <person name="Baker S.E."/>
        </authorList>
    </citation>
    <scope>NUCLEOTIDE SEQUENCE [LARGE SCALE GENOMIC DNA]</scope>
    <source>
        <strain evidence="3 4">CBS 707.79</strain>
    </source>
</reference>
<sequence length="379" mass="43369">MSSALHVPPETWRSLLRSLLRECSYLPDPVARVYMHADVLDRFRRHIPRPPKSKAKNKPKAATPKIPLKNDPLKQILLQRSATKQLSLLRRANEGYSKPLEEVLQMAYGRRGKRRKQLIFRMIAPHCAPTEETTTELEPEPEPAIFADGWRPPAIMVDLLKAQNHNPMITASNAGHFVKHAEPNIPEKNIWGKPIAPSRRRNMRKDWYHEALRNMFPPLPDAELEALDGLISGDIPWTPLKRRKSLEPPAPARSSLDVKFLTEGPHKEGTFDHFVDGRPHVLTRRFMHRLWKRISCLVPRQVWDARKKRIAFTWDVLHSGPSLSLPLQESLSSTVFQGIDATGRIIKDQPEKVEDMIEALSNKHDDDKPKATEKGLSTN</sequence>
<dbReference type="CDD" id="cd20273">
    <property type="entry name" value="Complex1_LYR_unchar"/>
    <property type="match status" value="1"/>
</dbReference>
<name>A0A319DGB6_9EURO</name>
<protein>
    <recommendedName>
        <fullName evidence="2">LYR motif-containing protein Cup1-like N-terminal domain-containing protein</fullName>
    </recommendedName>
</protein>
<dbReference type="VEuPathDB" id="FungiDB:BO71DRAFT_420144"/>
<feature type="compositionally biased region" description="Basic and acidic residues" evidence="1">
    <location>
        <begin position="358"/>
        <end position="373"/>
    </location>
</feature>
<evidence type="ECO:0000256" key="1">
    <source>
        <dbReference type="SAM" id="MobiDB-lite"/>
    </source>
</evidence>
<dbReference type="Proteomes" id="UP000247810">
    <property type="component" value="Unassembled WGS sequence"/>
</dbReference>
<accession>A0A319DGB6</accession>
<dbReference type="EMBL" id="KZ825895">
    <property type="protein sequence ID" value="PYH93307.1"/>
    <property type="molecule type" value="Genomic_DNA"/>
</dbReference>